<keyword evidence="2" id="KW-0614">Plasmid</keyword>
<dbReference type="AlphaFoldDB" id="A0A4P6WDQ9"/>
<evidence type="ECO:0008006" key="4">
    <source>
        <dbReference type="Google" id="ProtNLM"/>
    </source>
</evidence>
<accession>A0A4P6WDQ9</accession>
<proteinExistence type="predicted"/>
<keyword evidence="3" id="KW-1185">Reference proteome</keyword>
<name>A0A4P6WDQ9_9ENTR</name>
<evidence type="ECO:0000313" key="1">
    <source>
        <dbReference type="EMBL" id="QBM20937.1"/>
    </source>
</evidence>
<evidence type="ECO:0000313" key="3">
    <source>
        <dbReference type="Proteomes" id="UP000293850"/>
    </source>
</evidence>
<organism evidence="2 3">
    <name type="scientific">Citrobacter arsenatis</name>
    <dbReference type="NCBI Taxonomy" id="2546350"/>
    <lineage>
        <taxon>Bacteria</taxon>
        <taxon>Pseudomonadati</taxon>
        <taxon>Pseudomonadota</taxon>
        <taxon>Gammaproteobacteria</taxon>
        <taxon>Enterobacterales</taxon>
        <taxon>Enterobacteriaceae</taxon>
        <taxon>Citrobacter</taxon>
    </lineage>
</organism>
<dbReference type="KEGG" id="cars:E1B03_00895"/>
<sequence length="259" mass="29219">MQETTTLNALVMRRARDLIADYGWPDHTDVEQCAPHKPGWISIYVRLDAVDIVHLLPLLCVGDVPAALQRAMTKITGTQAQIILSGSRYADDPQLPEDGTRITFPRAGEWLTEPEIQAVTDCLSRAVRDISRQVREDARRIQAALTTRGETLFYRQTRNFRLVVKENDLPCWLDDDDDRIPVVLDAILNKGARYSAVEFFVISDKVDQILACGQMCDVLRIPGEPPRRWMDLTLLHEVMAEARAEISLVCNALSAIRPV</sequence>
<gene>
    <name evidence="1" type="ORF">E1B03_00130</name>
    <name evidence="2" type="ORF">E1B03_00895</name>
</gene>
<dbReference type="RefSeq" id="WP_133085519.1">
    <property type="nucleotide sequence ID" value="NZ_CP037863.1"/>
</dbReference>
<dbReference type="EMBL" id="CP037863">
    <property type="protein sequence ID" value="QBM21069.1"/>
    <property type="molecule type" value="Genomic_DNA"/>
</dbReference>
<geneLocation type="plasmid" evidence="2 3">
    <name>unnamed2</name>
</geneLocation>
<dbReference type="EMBL" id="CP037863">
    <property type="protein sequence ID" value="QBM20937.1"/>
    <property type="molecule type" value="Genomic_DNA"/>
</dbReference>
<dbReference type="KEGG" id="cars:E1B03_00130"/>
<dbReference type="Proteomes" id="UP000293850">
    <property type="component" value="Plasmid unnamed2"/>
</dbReference>
<protein>
    <recommendedName>
        <fullName evidence="4">YchA</fullName>
    </recommendedName>
</protein>
<reference evidence="2 3" key="1">
    <citation type="submission" date="2019-03" db="EMBL/GenBank/DDBJ databases">
        <title>Complete genome sequence of an arsenate-respiring bacteria, Citrobacter sp. LY-1.</title>
        <authorList>
            <person name="Wang H."/>
            <person name="Liu Y."/>
            <person name="Li Q."/>
            <person name="Huang J."/>
        </authorList>
    </citation>
    <scope>NUCLEOTIDE SEQUENCE [LARGE SCALE GENOMIC DNA]</scope>
    <source>
        <strain evidence="2 3">LY-1</strain>
        <plasmid evidence="2 3">unnamed2</plasmid>
    </source>
</reference>
<evidence type="ECO:0000313" key="2">
    <source>
        <dbReference type="EMBL" id="QBM21069.1"/>
    </source>
</evidence>